<dbReference type="InterPro" id="IPR020539">
    <property type="entry name" value="RNase_P_CS"/>
</dbReference>
<accession>A0A5C0UIG3</accession>
<evidence type="ECO:0000313" key="9">
    <source>
        <dbReference type="Proteomes" id="UP000324924"/>
    </source>
</evidence>
<organism evidence="8 9">
    <name type="scientific">Candidatus Nesciobacter abundans</name>
    <dbReference type="NCBI Taxonomy" id="2601668"/>
    <lineage>
        <taxon>Bacteria</taxon>
        <taxon>Pseudomonadati</taxon>
        <taxon>Pseudomonadota</taxon>
        <taxon>Alphaproteobacteria</taxon>
        <taxon>Holosporales</taxon>
        <taxon>Holosporaceae</taxon>
        <taxon>Candidatus Nesciobacter</taxon>
    </lineage>
</organism>
<comment type="function">
    <text evidence="1">RNaseP catalyzes the removal of the 5'-leader sequence from pre-tRNA to produce the mature 5'-terminus. It can also cleave other RNA substrates such as 4.5S RNA. The protein component plays an auxiliary but essential role in vivo by binding to the 5'-leader sequence and broadening the substrate specificity of the ribozyme.</text>
</comment>
<sequence length="188" mass="21930">MRKYSIIKSSHTFLSMKKSKGFFTDIFSIRYRKNSNIPNINTQNLKHNSCNSAEDKNMSCYGVLERNSLLDSNIDLNLDNTCKDFGNHNLDSLMPCDFNNINSNLQIKEYVQIGIIVKKKIGKAHSRNKIKRRIKSALDEIFNSNELEKTEQIILFLVKKEIVQSTYQEIKSEIEKFFLTRKIIKVNQ</sequence>
<keyword evidence="6" id="KW-0694">RNA-binding</keyword>
<dbReference type="KEGG" id="nabu:FZC36_02055"/>
<dbReference type="InterPro" id="IPR000100">
    <property type="entry name" value="RNase_P"/>
</dbReference>
<keyword evidence="5 8" id="KW-0378">Hydrolase</keyword>
<evidence type="ECO:0000256" key="3">
    <source>
        <dbReference type="ARBA" id="ARBA00022722"/>
    </source>
</evidence>
<dbReference type="PANTHER" id="PTHR33992">
    <property type="entry name" value="RIBONUCLEASE P PROTEIN COMPONENT"/>
    <property type="match status" value="1"/>
</dbReference>
<dbReference type="InterPro" id="IPR020568">
    <property type="entry name" value="Ribosomal_Su5_D2-typ_SF"/>
</dbReference>
<evidence type="ECO:0000256" key="6">
    <source>
        <dbReference type="ARBA" id="ARBA00022884"/>
    </source>
</evidence>
<dbReference type="Pfam" id="PF00825">
    <property type="entry name" value="Ribonuclease_P"/>
    <property type="match status" value="1"/>
</dbReference>
<protein>
    <recommendedName>
        <fullName evidence="7">Ribonuclease P protein component</fullName>
        <ecNumber evidence="7">3.1.26.5</ecNumber>
    </recommendedName>
</protein>
<dbReference type="PROSITE" id="PS00648">
    <property type="entry name" value="RIBONUCLEASE_P"/>
    <property type="match status" value="1"/>
</dbReference>
<name>A0A5C0UIG3_9PROT</name>
<dbReference type="NCBIfam" id="TIGR00188">
    <property type="entry name" value="rnpA"/>
    <property type="match status" value="1"/>
</dbReference>
<reference evidence="8 9" key="1">
    <citation type="submission" date="2019-08" db="EMBL/GenBank/DDBJ databases">
        <title>Highly reduced genomes of protist endosymbionts show evolutionary convergence.</title>
        <authorList>
            <person name="George E."/>
            <person name="Husnik F."/>
            <person name="Tashyreva D."/>
            <person name="Prokopchuk G."/>
            <person name="Horak A."/>
            <person name="Kwong W.K."/>
            <person name="Lukes J."/>
            <person name="Keeling P.J."/>
        </authorList>
    </citation>
    <scope>NUCLEOTIDE SEQUENCE [LARGE SCALE GENOMIC DNA]</scope>
    <source>
        <strain evidence="8">1604HC</strain>
    </source>
</reference>
<evidence type="ECO:0000256" key="1">
    <source>
        <dbReference type="ARBA" id="ARBA00002663"/>
    </source>
</evidence>
<dbReference type="GO" id="GO:0030677">
    <property type="term" value="C:ribonuclease P complex"/>
    <property type="evidence" value="ECO:0007669"/>
    <property type="project" value="TreeGrafter"/>
</dbReference>
<dbReference type="EC" id="3.1.26.5" evidence="7"/>
<dbReference type="GO" id="GO:0000049">
    <property type="term" value="F:tRNA binding"/>
    <property type="evidence" value="ECO:0007669"/>
    <property type="project" value="InterPro"/>
</dbReference>
<dbReference type="EMBL" id="CP043314">
    <property type="protein sequence ID" value="QEK39202.1"/>
    <property type="molecule type" value="Genomic_DNA"/>
</dbReference>
<keyword evidence="3" id="KW-0540">Nuclease</keyword>
<dbReference type="Proteomes" id="UP000324924">
    <property type="component" value="Chromosome"/>
</dbReference>
<dbReference type="InterPro" id="IPR014721">
    <property type="entry name" value="Ribsml_uS5_D2-typ_fold_subgr"/>
</dbReference>
<proteinExistence type="predicted"/>
<keyword evidence="9" id="KW-1185">Reference proteome</keyword>
<keyword evidence="4" id="KW-0255">Endonuclease</keyword>
<gene>
    <name evidence="8" type="primary">rnpA</name>
    <name evidence="8" type="ORF">FZC36_02055</name>
</gene>
<dbReference type="OrthoDB" id="9810867at2"/>
<keyword evidence="2" id="KW-0819">tRNA processing</keyword>
<evidence type="ECO:0000256" key="5">
    <source>
        <dbReference type="ARBA" id="ARBA00022801"/>
    </source>
</evidence>
<evidence type="ECO:0000256" key="2">
    <source>
        <dbReference type="ARBA" id="ARBA00022694"/>
    </source>
</evidence>
<evidence type="ECO:0000256" key="4">
    <source>
        <dbReference type="ARBA" id="ARBA00022759"/>
    </source>
</evidence>
<dbReference type="GO" id="GO:0004526">
    <property type="term" value="F:ribonuclease P activity"/>
    <property type="evidence" value="ECO:0007669"/>
    <property type="project" value="UniProtKB-UniRule"/>
</dbReference>
<dbReference type="Gene3D" id="3.30.230.10">
    <property type="match status" value="1"/>
</dbReference>
<evidence type="ECO:0000313" key="8">
    <source>
        <dbReference type="EMBL" id="QEK39202.1"/>
    </source>
</evidence>
<dbReference type="SUPFAM" id="SSF54211">
    <property type="entry name" value="Ribosomal protein S5 domain 2-like"/>
    <property type="match status" value="1"/>
</dbReference>
<dbReference type="PANTHER" id="PTHR33992:SF1">
    <property type="entry name" value="RIBONUCLEASE P PROTEIN COMPONENT"/>
    <property type="match status" value="1"/>
</dbReference>
<dbReference type="AlphaFoldDB" id="A0A5C0UIG3"/>
<dbReference type="GO" id="GO:0042781">
    <property type="term" value="F:3'-tRNA processing endoribonuclease activity"/>
    <property type="evidence" value="ECO:0007669"/>
    <property type="project" value="TreeGrafter"/>
</dbReference>
<evidence type="ECO:0000256" key="7">
    <source>
        <dbReference type="NCBIfam" id="TIGR00188"/>
    </source>
</evidence>